<dbReference type="InterPro" id="IPR056924">
    <property type="entry name" value="SH3_Tf2-1"/>
</dbReference>
<comment type="caution">
    <text evidence="2">The sequence shown here is derived from an EMBL/GenBank/DDBJ whole genome shotgun (WGS) entry which is preliminary data.</text>
</comment>
<organism evidence="2 3">
    <name type="scientific">Gossypium australe</name>
    <dbReference type="NCBI Taxonomy" id="47621"/>
    <lineage>
        <taxon>Eukaryota</taxon>
        <taxon>Viridiplantae</taxon>
        <taxon>Streptophyta</taxon>
        <taxon>Embryophyta</taxon>
        <taxon>Tracheophyta</taxon>
        <taxon>Spermatophyta</taxon>
        <taxon>Magnoliopsida</taxon>
        <taxon>eudicotyledons</taxon>
        <taxon>Gunneridae</taxon>
        <taxon>Pentapetalae</taxon>
        <taxon>rosids</taxon>
        <taxon>malvids</taxon>
        <taxon>Malvales</taxon>
        <taxon>Malvaceae</taxon>
        <taxon>Malvoideae</taxon>
        <taxon>Gossypium</taxon>
    </lineage>
</organism>
<dbReference type="Pfam" id="PF24626">
    <property type="entry name" value="SH3_Tf2-1"/>
    <property type="match status" value="1"/>
</dbReference>
<accession>A0A5B6VLF4</accession>
<proteinExistence type="predicted"/>
<evidence type="ECO:0000313" key="3">
    <source>
        <dbReference type="Proteomes" id="UP000325315"/>
    </source>
</evidence>
<dbReference type="SUPFAM" id="SSF54160">
    <property type="entry name" value="Chromo domain-like"/>
    <property type="match status" value="1"/>
</dbReference>
<dbReference type="AlphaFoldDB" id="A0A5B6VLF4"/>
<dbReference type="PANTHER" id="PTHR46148">
    <property type="entry name" value="CHROMO DOMAIN-CONTAINING PROTEIN"/>
    <property type="match status" value="1"/>
</dbReference>
<dbReference type="PANTHER" id="PTHR46148:SF52">
    <property type="entry name" value="OS04G0603800 PROTEIN"/>
    <property type="match status" value="1"/>
</dbReference>
<feature type="domain" description="Tf2-1-like SH3-like" evidence="1">
    <location>
        <begin position="29"/>
        <end position="86"/>
    </location>
</feature>
<protein>
    <submittedName>
        <fullName evidence="2">BSD domain-containing protein 1-A-like</fullName>
    </submittedName>
</protein>
<keyword evidence="3" id="KW-1185">Reference proteome</keyword>
<sequence>MFQFHLKRAQTCMKQLVDKHRTDRSFHVGDLVYLRLQPYKQQTVRRVLKQKLSLKYFGHFPVVEKVGQLPPGSRIHSTFHVSQLKKPVGVAPAQTQLLLMDVHGAIMKESVRIFERRMVKKGNQATTEILVDWVDTFPEYATWEPLQ</sequence>
<reference evidence="3" key="1">
    <citation type="journal article" date="2019" name="Plant Biotechnol. J.">
        <title>Genome sequencing of the Australian wild diploid species Gossypium australe highlights disease resistance and delayed gland morphogenesis.</title>
        <authorList>
            <person name="Cai Y."/>
            <person name="Cai X."/>
            <person name="Wang Q."/>
            <person name="Wang P."/>
            <person name="Zhang Y."/>
            <person name="Cai C."/>
            <person name="Xu Y."/>
            <person name="Wang K."/>
            <person name="Zhou Z."/>
            <person name="Wang C."/>
            <person name="Geng S."/>
            <person name="Li B."/>
            <person name="Dong Q."/>
            <person name="Hou Y."/>
            <person name="Wang H."/>
            <person name="Ai P."/>
            <person name="Liu Z."/>
            <person name="Yi F."/>
            <person name="Sun M."/>
            <person name="An G."/>
            <person name="Cheng J."/>
            <person name="Zhang Y."/>
            <person name="Shi Q."/>
            <person name="Xie Y."/>
            <person name="Shi X."/>
            <person name="Chang Y."/>
            <person name="Huang F."/>
            <person name="Chen Y."/>
            <person name="Hong S."/>
            <person name="Mi L."/>
            <person name="Sun Q."/>
            <person name="Zhang L."/>
            <person name="Zhou B."/>
            <person name="Peng R."/>
            <person name="Zhang X."/>
            <person name="Liu F."/>
        </authorList>
    </citation>
    <scope>NUCLEOTIDE SEQUENCE [LARGE SCALE GENOMIC DNA]</scope>
    <source>
        <strain evidence="3">cv. PA1801</strain>
    </source>
</reference>
<name>A0A5B6VLF4_9ROSI</name>
<dbReference type="InterPro" id="IPR016197">
    <property type="entry name" value="Chromo-like_dom_sf"/>
</dbReference>
<evidence type="ECO:0000259" key="1">
    <source>
        <dbReference type="Pfam" id="PF24626"/>
    </source>
</evidence>
<gene>
    <name evidence="2" type="ORF">EPI10_015671</name>
</gene>
<dbReference type="Proteomes" id="UP000325315">
    <property type="component" value="Unassembled WGS sequence"/>
</dbReference>
<dbReference type="OrthoDB" id="5554229at2759"/>
<dbReference type="EMBL" id="SMMG02000006">
    <property type="protein sequence ID" value="KAA3469923.1"/>
    <property type="molecule type" value="Genomic_DNA"/>
</dbReference>
<evidence type="ECO:0000313" key="2">
    <source>
        <dbReference type="EMBL" id="KAA3469923.1"/>
    </source>
</evidence>